<evidence type="ECO:0000256" key="1">
    <source>
        <dbReference type="ARBA" id="ARBA00006432"/>
    </source>
</evidence>
<evidence type="ECO:0000256" key="4">
    <source>
        <dbReference type="ARBA" id="ARBA00039638"/>
    </source>
</evidence>
<evidence type="ECO:0000313" key="8">
    <source>
        <dbReference type="EMBL" id="CAG2063999.1"/>
    </source>
</evidence>
<dbReference type="Proteomes" id="UP001153148">
    <property type="component" value="Unassembled WGS sequence"/>
</dbReference>
<dbReference type="InterPro" id="IPR000873">
    <property type="entry name" value="AMP-dep_synth/lig_dom"/>
</dbReference>
<dbReference type="InterPro" id="IPR042099">
    <property type="entry name" value="ANL_N_sf"/>
</dbReference>
<feature type="non-terminal residue" evidence="8">
    <location>
        <position position="1"/>
    </location>
</feature>
<dbReference type="PANTHER" id="PTHR43201">
    <property type="entry name" value="ACYL-COA SYNTHETASE"/>
    <property type="match status" value="1"/>
</dbReference>
<name>A0ABN7PCV2_TIMPD</name>
<comment type="caution">
    <text evidence="8">The sequence shown here is derived from an EMBL/GenBank/DDBJ whole genome shotgun (WGS) entry which is preliminary data.</text>
</comment>
<comment type="catalytic activity">
    <reaction evidence="5">
        <text>octanoate + ATP + CoA = octanoyl-CoA + AMP + diphosphate</text>
        <dbReference type="Rhea" id="RHEA:33631"/>
        <dbReference type="ChEBI" id="CHEBI:25646"/>
        <dbReference type="ChEBI" id="CHEBI:30616"/>
        <dbReference type="ChEBI" id="CHEBI:33019"/>
        <dbReference type="ChEBI" id="CHEBI:57287"/>
        <dbReference type="ChEBI" id="CHEBI:57386"/>
        <dbReference type="ChEBI" id="CHEBI:456215"/>
    </reaction>
</comment>
<evidence type="ECO:0000256" key="6">
    <source>
        <dbReference type="ARBA" id="ARBA00048277"/>
    </source>
</evidence>
<comment type="function">
    <text evidence="3">Acyl-CoA synthases catalyze the initial reaction in fatty acid metabolism, by forming a thioester with CoA. Has some preference toward medium-chain substrates. Plays a role in adipocyte differentiation.</text>
</comment>
<dbReference type="Gene3D" id="3.40.50.12780">
    <property type="entry name" value="N-terminal domain of ligase-like"/>
    <property type="match status" value="1"/>
</dbReference>
<dbReference type="PANTHER" id="PTHR43201:SF5">
    <property type="entry name" value="MEDIUM-CHAIN ACYL-COA LIGASE ACSF2, MITOCHONDRIAL"/>
    <property type="match status" value="1"/>
</dbReference>
<evidence type="ECO:0000256" key="3">
    <source>
        <dbReference type="ARBA" id="ARBA00037247"/>
    </source>
</evidence>
<keyword evidence="2" id="KW-0436">Ligase</keyword>
<sequence length="107" mass="11929">CTQGTTGSPKGALLSHRNIINAGYWMARQTGIKKSYIMCAQMQCCHVGISIGGIIAGLHVGFTLVFPSPKFNPERSIETIIQERSYRLGTRDLQRKVRTDFKVVLIF</sequence>
<dbReference type="EMBL" id="CAJPIN010030687">
    <property type="protein sequence ID" value="CAG2063999.1"/>
    <property type="molecule type" value="Genomic_DNA"/>
</dbReference>
<organism evidence="8 9">
    <name type="scientific">Timema podura</name>
    <name type="common">Walking stick</name>
    <dbReference type="NCBI Taxonomy" id="61482"/>
    <lineage>
        <taxon>Eukaryota</taxon>
        <taxon>Metazoa</taxon>
        <taxon>Ecdysozoa</taxon>
        <taxon>Arthropoda</taxon>
        <taxon>Hexapoda</taxon>
        <taxon>Insecta</taxon>
        <taxon>Pterygota</taxon>
        <taxon>Neoptera</taxon>
        <taxon>Polyneoptera</taxon>
        <taxon>Phasmatodea</taxon>
        <taxon>Timematodea</taxon>
        <taxon>Timematoidea</taxon>
        <taxon>Timematidae</taxon>
        <taxon>Timema</taxon>
    </lineage>
</organism>
<evidence type="ECO:0000259" key="7">
    <source>
        <dbReference type="Pfam" id="PF00501"/>
    </source>
</evidence>
<feature type="domain" description="AMP-dependent synthetase/ligase" evidence="7">
    <location>
        <begin position="4"/>
        <end position="81"/>
    </location>
</feature>
<evidence type="ECO:0000313" key="9">
    <source>
        <dbReference type="Proteomes" id="UP001153148"/>
    </source>
</evidence>
<dbReference type="Pfam" id="PF00501">
    <property type="entry name" value="AMP-binding"/>
    <property type="match status" value="1"/>
</dbReference>
<accession>A0ABN7PCV2</accession>
<dbReference type="SUPFAM" id="SSF56801">
    <property type="entry name" value="Acetyl-CoA synthetase-like"/>
    <property type="match status" value="1"/>
</dbReference>
<keyword evidence="9" id="KW-1185">Reference proteome</keyword>
<evidence type="ECO:0000256" key="5">
    <source>
        <dbReference type="ARBA" id="ARBA00047319"/>
    </source>
</evidence>
<comment type="similarity">
    <text evidence="1">Belongs to the ATP-dependent AMP-binding enzyme family.</text>
</comment>
<proteinExistence type="inferred from homology"/>
<reference evidence="8" key="1">
    <citation type="submission" date="2021-03" db="EMBL/GenBank/DDBJ databases">
        <authorList>
            <person name="Tran Van P."/>
        </authorList>
    </citation>
    <scope>NUCLEOTIDE SEQUENCE</scope>
</reference>
<evidence type="ECO:0000256" key="2">
    <source>
        <dbReference type="ARBA" id="ARBA00022598"/>
    </source>
</evidence>
<comment type="catalytic activity">
    <reaction evidence="6">
        <text>a medium-chain fatty acid + ATP + CoA = a medium-chain fatty acyl-CoA + AMP + diphosphate</text>
        <dbReference type="Rhea" id="RHEA:48340"/>
        <dbReference type="ChEBI" id="CHEBI:30616"/>
        <dbReference type="ChEBI" id="CHEBI:33019"/>
        <dbReference type="ChEBI" id="CHEBI:57287"/>
        <dbReference type="ChEBI" id="CHEBI:59558"/>
        <dbReference type="ChEBI" id="CHEBI:90546"/>
        <dbReference type="ChEBI" id="CHEBI:456215"/>
        <dbReference type="EC" id="6.2.1.2"/>
    </reaction>
</comment>
<gene>
    <name evidence="8" type="ORF">TPAB3V08_LOCUS10946</name>
</gene>
<protein>
    <recommendedName>
        <fullName evidence="4">Medium-chain acyl-CoA ligase ACSF2, mitochondrial</fullName>
    </recommendedName>
</protein>